<feature type="transmembrane region" description="Helical" evidence="1">
    <location>
        <begin position="279"/>
        <end position="301"/>
    </location>
</feature>
<accession>A0A0W1B458</accession>
<organism evidence="2 3">
    <name type="scientific">Paenibacillus etheri</name>
    <dbReference type="NCBI Taxonomy" id="1306852"/>
    <lineage>
        <taxon>Bacteria</taxon>
        <taxon>Bacillati</taxon>
        <taxon>Bacillota</taxon>
        <taxon>Bacilli</taxon>
        <taxon>Bacillales</taxon>
        <taxon>Paenibacillaceae</taxon>
        <taxon>Paenibacillus</taxon>
    </lineage>
</organism>
<protein>
    <submittedName>
        <fullName evidence="2">Uncharacterized protein</fullName>
    </submittedName>
</protein>
<dbReference type="OrthoDB" id="9767197at2"/>
<evidence type="ECO:0000313" key="3">
    <source>
        <dbReference type="Proteomes" id="UP000054709"/>
    </source>
</evidence>
<reference evidence="2 3" key="1">
    <citation type="journal article" date="2015" name="Int. Biodeterior. Biodegradation">
        <title>Physiological and genetic screening methods for the isolation of methyl tert-butyl ether-degrading bacteria for bioremediation purposes.</title>
        <authorList>
            <person name="Guisado I.M."/>
            <person name="Purswani J."/>
            <person name="Gonzalez Lopez J."/>
            <person name="Pozo C."/>
        </authorList>
    </citation>
    <scope>NUCLEOTIDE SEQUENCE [LARGE SCALE GENOMIC DNA]</scope>
    <source>
        <strain evidence="2 3">SH7</strain>
    </source>
</reference>
<dbReference type="RefSeq" id="WP_060621987.1">
    <property type="nucleotide sequence ID" value="NZ_LCZJ02000014.1"/>
</dbReference>
<keyword evidence="1" id="KW-1133">Transmembrane helix</keyword>
<dbReference type="AlphaFoldDB" id="A0A0W1B458"/>
<gene>
    <name evidence="2" type="ORF">UQ64_05980</name>
</gene>
<evidence type="ECO:0000256" key="1">
    <source>
        <dbReference type="SAM" id="Phobius"/>
    </source>
</evidence>
<proteinExistence type="predicted"/>
<feature type="transmembrane region" description="Helical" evidence="1">
    <location>
        <begin position="181"/>
        <end position="200"/>
    </location>
</feature>
<feature type="transmembrane region" description="Helical" evidence="1">
    <location>
        <begin position="12"/>
        <end position="31"/>
    </location>
</feature>
<dbReference type="Proteomes" id="UP000054709">
    <property type="component" value="Unassembled WGS sequence"/>
</dbReference>
<name>A0A0W1B458_9BACL</name>
<feature type="transmembrane region" description="Helical" evidence="1">
    <location>
        <begin position="308"/>
        <end position="326"/>
    </location>
</feature>
<dbReference type="EMBL" id="LCZJ02000014">
    <property type="protein sequence ID" value="KTD88334.1"/>
    <property type="molecule type" value="Genomic_DNA"/>
</dbReference>
<sequence length="406" mass="46305">MVTLICYEWRKHFRKVSLITVLLLFTMINIGKIHSVRESNSLLANPGWKALYLDEFQDFGGIITDRKIKELMTIYQPLVNQTADLTLSTTYRPVGTRLINIYEDWNFFRYCFVNPMKYNYEYKAYAIDVANKAEENKVFFKSIGNYYESKKNSAISRLFLGREIASFSYTEMYKFYVQYDFSALLVLLLSLYGLMSVFLSEKETEMDTLLLTTTMGGARTVWAKVMASALYVCFVSFWFWFVDYMTFSIVFGSWNASGSPLYALEDFIHAGLNVSLGQYALLSGLLKTLGILVVGGGFLFISNLFQNALIPYIANLILAFGCIYQQEAFMSSGHILLRIINPFVLVVNRDLFRKAEFVSLLGYPLPGYIAAILFGLVWGIGFLCALGLCIRKNALRKGGKRVDMVI</sequence>
<keyword evidence="1" id="KW-0812">Transmembrane</keyword>
<keyword evidence="1" id="KW-0472">Membrane</keyword>
<feature type="transmembrane region" description="Helical" evidence="1">
    <location>
        <begin position="368"/>
        <end position="390"/>
    </location>
</feature>
<evidence type="ECO:0000313" key="2">
    <source>
        <dbReference type="EMBL" id="KTD88334.1"/>
    </source>
</evidence>
<keyword evidence="3" id="KW-1185">Reference proteome</keyword>
<feature type="transmembrane region" description="Helical" evidence="1">
    <location>
        <begin position="221"/>
        <end position="241"/>
    </location>
</feature>
<comment type="caution">
    <text evidence="2">The sequence shown here is derived from an EMBL/GenBank/DDBJ whole genome shotgun (WGS) entry which is preliminary data.</text>
</comment>